<name>A0A8S1R521_9CILI</name>
<dbReference type="Pfam" id="PF04547">
    <property type="entry name" value="Anoctamin"/>
    <property type="match status" value="1"/>
</dbReference>
<protein>
    <recommendedName>
        <fullName evidence="6">Anoctamin transmembrane domain-containing protein</fullName>
    </recommendedName>
</protein>
<evidence type="ECO:0000313" key="7">
    <source>
        <dbReference type="EMBL" id="CAD8122625.1"/>
    </source>
</evidence>
<feature type="region of interest" description="Disordered" evidence="5">
    <location>
        <begin position="1"/>
        <end position="36"/>
    </location>
</feature>
<evidence type="ECO:0000256" key="4">
    <source>
        <dbReference type="ARBA" id="ARBA00023136"/>
    </source>
</evidence>
<organism evidence="7 8">
    <name type="scientific">Paramecium sonneborni</name>
    <dbReference type="NCBI Taxonomy" id="65129"/>
    <lineage>
        <taxon>Eukaryota</taxon>
        <taxon>Sar</taxon>
        <taxon>Alveolata</taxon>
        <taxon>Ciliophora</taxon>
        <taxon>Intramacronucleata</taxon>
        <taxon>Oligohymenophorea</taxon>
        <taxon>Peniculida</taxon>
        <taxon>Parameciidae</taxon>
        <taxon>Paramecium</taxon>
    </lineage>
</organism>
<dbReference type="GO" id="GO:0005254">
    <property type="term" value="F:chloride channel activity"/>
    <property type="evidence" value="ECO:0007669"/>
    <property type="project" value="TreeGrafter"/>
</dbReference>
<dbReference type="EMBL" id="CAJJDN010000139">
    <property type="protein sequence ID" value="CAD8122625.1"/>
    <property type="molecule type" value="Genomic_DNA"/>
</dbReference>
<dbReference type="InterPro" id="IPR007632">
    <property type="entry name" value="Anoctamin"/>
</dbReference>
<sequence length="373" mass="44329">MSTQPKQLQAQQIQGKQKVQNKQSMNSKKLKQQKIKNQKEKLLREILGLYKNQVDAKRLLKKKTAKDNIDKDINDKEYKEEKNISQVSQSNEFTKVKGTYDDYNIGDLAVIFYNLDTDNCENKPISFKDAVKIYNEVLTIITDEVSKSLRKKERCSFWRIKRMKEIQRKRKCGLAFPSCQILAFISNIIEIQANKFKLIEISRSHFSQVIAIIGNWLIILEIITFFEISSNSGLIVYTSKTIQTNQILIFSVYYYYFWHQNTLFESQCQINQNQQQFLIKDIDMLLIKQLKQNISVLIKQDQNLTFLQKLTQKLEELSTLNKFRKFLTKRRVVIEMKKLLNELLINYNFNYIRYKSKKHYVFCQNQLLIFSIN</sequence>
<dbReference type="GO" id="GO:0016020">
    <property type="term" value="C:membrane"/>
    <property type="evidence" value="ECO:0007669"/>
    <property type="project" value="UniProtKB-SubCell"/>
</dbReference>
<keyword evidence="3" id="KW-1133">Transmembrane helix</keyword>
<evidence type="ECO:0000259" key="6">
    <source>
        <dbReference type="Pfam" id="PF04547"/>
    </source>
</evidence>
<keyword evidence="8" id="KW-1185">Reference proteome</keyword>
<dbReference type="InterPro" id="IPR049452">
    <property type="entry name" value="Anoctamin_TM"/>
</dbReference>
<keyword evidence="2" id="KW-0812">Transmembrane</keyword>
<evidence type="ECO:0000256" key="1">
    <source>
        <dbReference type="ARBA" id="ARBA00004141"/>
    </source>
</evidence>
<feature type="domain" description="Anoctamin transmembrane" evidence="6">
    <location>
        <begin position="174"/>
        <end position="253"/>
    </location>
</feature>
<evidence type="ECO:0000256" key="3">
    <source>
        <dbReference type="ARBA" id="ARBA00022989"/>
    </source>
</evidence>
<accession>A0A8S1R521</accession>
<evidence type="ECO:0000256" key="5">
    <source>
        <dbReference type="SAM" id="MobiDB-lite"/>
    </source>
</evidence>
<dbReference type="PANTHER" id="PTHR12308">
    <property type="entry name" value="ANOCTAMIN"/>
    <property type="match status" value="1"/>
</dbReference>
<feature type="compositionally biased region" description="Low complexity" evidence="5">
    <location>
        <begin position="1"/>
        <end position="23"/>
    </location>
</feature>
<gene>
    <name evidence="7" type="ORF">PSON_ATCC_30995.1.T1390138</name>
</gene>
<dbReference type="PANTHER" id="PTHR12308:SF73">
    <property type="entry name" value="ANOCTAMIN"/>
    <property type="match status" value="1"/>
</dbReference>
<proteinExistence type="predicted"/>
<dbReference type="AlphaFoldDB" id="A0A8S1R521"/>
<comment type="caution">
    <text evidence="7">The sequence shown here is derived from an EMBL/GenBank/DDBJ whole genome shotgun (WGS) entry which is preliminary data.</text>
</comment>
<dbReference type="Proteomes" id="UP000692954">
    <property type="component" value="Unassembled WGS sequence"/>
</dbReference>
<evidence type="ECO:0000313" key="8">
    <source>
        <dbReference type="Proteomes" id="UP000692954"/>
    </source>
</evidence>
<evidence type="ECO:0000256" key="2">
    <source>
        <dbReference type="ARBA" id="ARBA00022692"/>
    </source>
</evidence>
<comment type="subcellular location">
    <subcellularLocation>
        <location evidence="1">Membrane</location>
        <topology evidence="1">Multi-pass membrane protein</topology>
    </subcellularLocation>
</comment>
<keyword evidence="4" id="KW-0472">Membrane</keyword>
<reference evidence="7" key="1">
    <citation type="submission" date="2021-01" db="EMBL/GenBank/DDBJ databases">
        <authorList>
            <consortium name="Genoscope - CEA"/>
            <person name="William W."/>
        </authorList>
    </citation>
    <scope>NUCLEOTIDE SEQUENCE</scope>
</reference>